<evidence type="ECO:0000313" key="8">
    <source>
        <dbReference type="Proteomes" id="UP000203464"/>
    </source>
</evidence>
<dbReference type="RefSeq" id="WP_093995065.1">
    <property type="nucleotide sequence ID" value="NZ_FXYD01000001.1"/>
</dbReference>
<dbReference type="OrthoDB" id="9813469at2"/>
<keyword evidence="4" id="KW-0324">Glycolysis</keyword>
<dbReference type="PANTHER" id="PTHR11627">
    <property type="entry name" value="FRUCTOSE-BISPHOSPHATE ALDOLASE"/>
    <property type="match status" value="1"/>
</dbReference>
<dbReference type="InterPro" id="IPR000741">
    <property type="entry name" value="FBA_I"/>
</dbReference>
<dbReference type="UniPathway" id="UPA00109">
    <property type="reaction ID" value="UER00183"/>
</dbReference>
<dbReference type="EC" id="4.1.2.13" evidence="3"/>
<comment type="similarity">
    <text evidence="2">Belongs to the class I fructose-bisphosphate aldolase family.</text>
</comment>
<keyword evidence="5 7" id="KW-0456">Lyase</keyword>
<dbReference type="GO" id="GO:0006096">
    <property type="term" value="P:glycolytic process"/>
    <property type="evidence" value="ECO:0007669"/>
    <property type="project" value="UniProtKB-UniPathway"/>
</dbReference>
<name>A0A238JPL6_9RHOB</name>
<dbReference type="AlphaFoldDB" id="A0A238JPL6"/>
<dbReference type="Proteomes" id="UP000203464">
    <property type="component" value="Unassembled WGS sequence"/>
</dbReference>
<evidence type="ECO:0000256" key="5">
    <source>
        <dbReference type="ARBA" id="ARBA00023239"/>
    </source>
</evidence>
<gene>
    <name evidence="7" type="primary">fda</name>
    <name evidence="7" type="ORF">OCA8868_00633</name>
</gene>
<evidence type="ECO:0000256" key="2">
    <source>
        <dbReference type="ARBA" id="ARBA00010387"/>
    </source>
</evidence>
<dbReference type="Pfam" id="PF00274">
    <property type="entry name" value="Glycolytic"/>
    <property type="match status" value="1"/>
</dbReference>
<evidence type="ECO:0000256" key="4">
    <source>
        <dbReference type="ARBA" id="ARBA00023152"/>
    </source>
</evidence>
<keyword evidence="8" id="KW-1185">Reference proteome</keyword>
<reference evidence="8" key="1">
    <citation type="submission" date="2017-05" db="EMBL/GenBank/DDBJ databases">
        <authorList>
            <person name="Rodrigo-Torres L."/>
            <person name="Arahal R. D."/>
            <person name="Lucena T."/>
        </authorList>
    </citation>
    <scope>NUCLEOTIDE SEQUENCE [LARGE SCALE GENOMIC DNA]</scope>
    <source>
        <strain evidence="8">CECT 8868</strain>
    </source>
</reference>
<dbReference type="SUPFAM" id="SSF51569">
    <property type="entry name" value="Aldolase"/>
    <property type="match status" value="1"/>
</dbReference>
<evidence type="ECO:0000256" key="1">
    <source>
        <dbReference type="ARBA" id="ARBA00004714"/>
    </source>
</evidence>
<protein>
    <recommendedName>
        <fullName evidence="3">fructose-bisphosphate aldolase</fullName>
        <ecNumber evidence="3">4.1.2.13</ecNumber>
    </recommendedName>
    <alternativeName>
        <fullName evidence="6">Fructose-bisphosphate aldolase class I</fullName>
    </alternativeName>
</protein>
<comment type="pathway">
    <text evidence="1">Carbohydrate degradation; glycolysis; D-glyceraldehyde 3-phosphate and glycerone phosphate from D-glucose: step 4/4.</text>
</comment>
<dbReference type="EMBL" id="FXYD01000001">
    <property type="protein sequence ID" value="SMX32107.1"/>
    <property type="molecule type" value="Genomic_DNA"/>
</dbReference>
<dbReference type="GO" id="GO:0004332">
    <property type="term" value="F:fructose-bisphosphate aldolase activity"/>
    <property type="evidence" value="ECO:0007669"/>
    <property type="project" value="UniProtKB-EC"/>
</dbReference>
<proteinExistence type="inferred from homology"/>
<accession>A0A238JPL6</accession>
<organism evidence="7 8">
    <name type="scientific">Octadecabacter ascidiaceicola</name>
    <dbReference type="NCBI Taxonomy" id="1655543"/>
    <lineage>
        <taxon>Bacteria</taxon>
        <taxon>Pseudomonadati</taxon>
        <taxon>Pseudomonadota</taxon>
        <taxon>Alphaproteobacteria</taxon>
        <taxon>Rhodobacterales</taxon>
        <taxon>Roseobacteraceae</taxon>
        <taxon>Octadecabacter</taxon>
    </lineage>
</organism>
<sequence length="295" mass="31629">MTNAMTDQIRNGQGFIAALDQSGGSTPKALKAYGVSEDAYSNDDQMFDLIHEMRARIVNAPSFSGEKVIGAILFEMTMEREIGGKPSAAALWEDNGVVPFLKIDKGLEDEVDGVQLLKPIPNLDNLLERAVAHGVYGTKERSVINAASATGIEAIVAQQFELGAQVKSHGLMPILEPETNITISDKAEAEDMLRDALLRHLDAMPEGEQVMLKLSLPEVAGHYKAVADHPACLKVVALSGGYSREEANERLSQNPSIIASFSRALTEGLTATQSDGAFETTLARTIDSIYAASVA</sequence>
<evidence type="ECO:0000256" key="6">
    <source>
        <dbReference type="ARBA" id="ARBA00029799"/>
    </source>
</evidence>
<dbReference type="InterPro" id="IPR013785">
    <property type="entry name" value="Aldolase_TIM"/>
</dbReference>
<dbReference type="NCBIfam" id="NF003784">
    <property type="entry name" value="PRK05377.1"/>
    <property type="match status" value="1"/>
</dbReference>
<evidence type="ECO:0000256" key="3">
    <source>
        <dbReference type="ARBA" id="ARBA00013068"/>
    </source>
</evidence>
<evidence type="ECO:0000313" key="7">
    <source>
        <dbReference type="EMBL" id="SMX32107.1"/>
    </source>
</evidence>
<dbReference type="Gene3D" id="3.20.20.70">
    <property type="entry name" value="Aldolase class I"/>
    <property type="match status" value="1"/>
</dbReference>